<organism evidence="2 3">
    <name type="scientific">Araneus ventricosus</name>
    <name type="common">Orbweaver spider</name>
    <name type="synonym">Epeira ventricosa</name>
    <dbReference type="NCBI Taxonomy" id="182803"/>
    <lineage>
        <taxon>Eukaryota</taxon>
        <taxon>Metazoa</taxon>
        <taxon>Ecdysozoa</taxon>
        <taxon>Arthropoda</taxon>
        <taxon>Chelicerata</taxon>
        <taxon>Arachnida</taxon>
        <taxon>Araneae</taxon>
        <taxon>Araneomorphae</taxon>
        <taxon>Entelegynae</taxon>
        <taxon>Araneoidea</taxon>
        <taxon>Araneidae</taxon>
        <taxon>Araneus</taxon>
    </lineage>
</organism>
<keyword evidence="3" id="KW-1185">Reference proteome</keyword>
<proteinExistence type="predicted"/>
<evidence type="ECO:0000256" key="1">
    <source>
        <dbReference type="SAM" id="MobiDB-lite"/>
    </source>
</evidence>
<comment type="caution">
    <text evidence="2">The sequence shown here is derived from an EMBL/GenBank/DDBJ whole genome shotgun (WGS) entry which is preliminary data.</text>
</comment>
<dbReference type="OrthoDB" id="6432311at2759"/>
<gene>
    <name evidence="2" type="ORF">AVEN_238241_1</name>
</gene>
<feature type="compositionally biased region" description="Basic and acidic residues" evidence="1">
    <location>
        <begin position="1"/>
        <end position="10"/>
    </location>
</feature>
<feature type="compositionally biased region" description="Polar residues" evidence="1">
    <location>
        <begin position="11"/>
        <end position="22"/>
    </location>
</feature>
<name>A0A4Y2N5C1_ARAVE</name>
<evidence type="ECO:0000313" key="2">
    <source>
        <dbReference type="EMBL" id="GBN33859.1"/>
    </source>
</evidence>
<protein>
    <submittedName>
        <fullName evidence="2">Uncharacterized protein</fullName>
    </submittedName>
</protein>
<dbReference type="Proteomes" id="UP000499080">
    <property type="component" value="Unassembled WGS sequence"/>
</dbReference>
<sequence length="1422" mass="161250">MLKTSYERSSHSSSPGKENCNTSKKRKRSVTNKDGTGSKKLHMGAEGYNNEDSEFLCDLQDESRHSLFDELHTCQTNRYTSHCPRQLIRLMYQLDLSVLCSLRKSTYGHQHPSLSLAFGDYEIDKFSNIVLRYKGRSIHIQAENADNYIDSNISYARLFNKERRSSSINSYFDSFVKHAISKSDSLYDVEYLIVYTNSGLDLTEEGELKKGRCKSFYPFKFRSINIEECDIVKKILFTNNNIQGHGFYQFLHDKTTREELLKQLKFSPAVQRVMGKRELSQILERELKEAFLDKLVFAVNQPNRSELNSLIKSEMKSNSEVLDNYNYMALQKRILSHLEGHKKFGNNVSGIMYGFSLLMLFLHDVFLHKNMFSINLEGKSCDVSNYFTINYKGRTNYLKAHYSISDIDYGQLFPSKQQNNPFSIYKLFALFVKKLGDGIKYFIIYTNAGLDITEDKELKQGHTKDFYPLKFDTVDIRKKKYKILRHCSCIDGSGVYQFSQEETTRKKLLSLLRLPPSLQKENELSFENEEEIKGNFLDTLVFAVNQPNKENINNVIRNKINSQSSIPYNCEELHEIALRWLESHELGPVRKGVIEKLLEDIKSNRTSYQKIQNKDINKEFKFAKSVIGREGTSAFYRFLGFLVKGEGRKCLQVLERQRINLSTVSSILHGAGDSAVKAFKDLYDFWFDEVGNKTQYLKTLEEEGINLANVSSILHGARADAAEAFKDLYDLWFDVNGKKTKYLINLGENGVDLVRVSSILSGAGIGASESFKDLYSLWFRKKGSKRRYLKNLEKEGINLSNVSSILGGAGTKASKAFKDLYDLWFDEVGNKTQYLKTLKEEGINLANISSILHRAGANATEAFKDLYELWFDEQGNKKQYLKSLEKEGINLCNVSSILGGAGINSAKAFKDLYDLWFDKKGSKEQYLKALEKEGINLSNVSSILGGAGVNASKAFKDLYELWFDKKGNKNQYLETLEIEGINLSNVTSILSGAGTNAAKAFKDLCELWFDKEGNKKQYLQALEEKGINLSTVSSILHGAGTSASKAFKDLCSLWFDKNGNKTQYLKTLEKEGINLSNVSTILGGAGTNAAKAFKDLFDFWFDDEGNKKQYLKHFTERKDREKTFTILNLSGIFGGAGANAKDAFEKFHGVCFNDKGKKTQLLDDFYDAGFEPSNLSCVLSKAGIHASSILKRLHSVCFNDKGKRTKLLDDFYKAGFRPCDLCSILSGAADCAEKFHDFCFVGETNKYLSHFLNEENGFSPSNLCNILHGVRANICFAFKDFHDVCFDEAGNKTQILADFSTVGFMPNDLSNVLVMAGNNAPSILKKFHESCFNNENYLNHFLSEGELFTPKDLSKILYGVGISICPIFKKLHDVCFDKAGNRTDYLEHLIKNKPSNKILNVLYKKVRKAPAAVLHDISATVY</sequence>
<dbReference type="EMBL" id="BGPR01008441">
    <property type="protein sequence ID" value="GBN33859.1"/>
    <property type="molecule type" value="Genomic_DNA"/>
</dbReference>
<feature type="region of interest" description="Disordered" evidence="1">
    <location>
        <begin position="1"/>
        <end position="46"/>
    </location>
</feature>
<accession>A0A4Y2N5C1</accession>
<evidence type="ECO:0000313" key="3">
    <source>
        <dbReference type="Proteomes" id="UP000499080"/>
    </source>
</evidence>
<reference evidence="2 3" key="1">
    <citation type="journal article" date="2019" name="Sci. Rep.">
        <title>Orb-weaving spider Araneus ventricosus genome elucidates the spidroin gene catalogue.</title>
        <authorList>
            <person name="Kono N."/>
            <person name="Nakamura H."/>
            <person name="Ohtoshi R."/>
            <person name="Moran D.A.P."/>
            <person name="Shinohara A."/>
            <person name="Yoshida Y."/>
            <person name="Fujiwara M."/>
            <person name="Mori M."/>
            <person name="Tomita M."/>
            <person name="Arakawa K."/>
        </authorList>
    </citation>
    <scope>NUCLEOTIDE SEQUENCE [LARGE SCALE GENOMIC DNA]</scope>
</reference>